<feature type="region of interest" description="Disordered" evidence="1">
    <location>
        <begin position="138"/>
        <end position="157"/>
    </location>
</feature>
<evidence type="ECO:0000259" key="2">
    <source>
        <dbReference type="Pfam" id="PF08937"/>
    </source>
</evidence>
<reference evidence="3 4" key="1">
    <citation type="journal article" date="2018" name="Sci. Rep.">
        <title>Rhizobium tumorigenes sp. nov., a novel plant tumorigenic bacterium isolated from cane gall tumors on thornless blackberry.</title>
        <authorList>
            <person name="Kuzmanovi N."/>
            <person name="Smalla K."/>
            <person name="Gronow S."/>
            <person name="PuBawska J."/>
        </authorList>
    </citation>
    <scope>NUCLEOTIDE SEQUENCE [LARGE SCALE GENOMIC DNA]</scope>
    <source>
        <strain evidence="3 4">CCBAU 85046</strain>
    </source>
</reference>
<keyword evidence="4" id="KW-1185">Reference proteome</keyword>
<dbReference type="RefSeq" id="WP_111164103.1">
    <property type="nucleotide sequence ID" value="NZ_PCDP01000076.1"/>
</dbReference>
<evidence type="ECO:0000256" key="1">
    <source>
        <dbReference type="SAM" id="MobiDB-lite"/>
    </source>
</evidence>
<evidence type="ECO:0000313" key="4">
    <source>
        <dbReference type="Proteomes" id="UP000248925"/>
    </source>
</evidence>
<gene>
    <name evidence="3" type="ORF">CPY51_30430</name>
</gene>
<dbReference type="Gene3D" id="3.40.50.9200">
    <property type="entry name" value="Hypothetical protein MTH538"/>
    <property type="match status" value="1"/>
</dbReference>
<sequence>MVKHVKNVFISHIHEDDKGLGKLKDILAENGMDIRDSSINSSNSNDAKSPEYIKSEILAPQIQWAGTMLVYVSEKTKDSDWVNWEIEYAAKMDKRIVGVWEEGAEDCELPWALKEYGDAMVGWHGNSIVDAIVDEKDEWEKPDGTPTPPVTLKRHPC</sequence>
<dbReference type="Proteomes" id="UP000248925">
    <property type="component" value="Unassembled WGS sequence"/>
</dbReference>
<evidence type="ECO:0000313" key="3">
    <source>
        <dbReference type="EMBL" id="PZM08063.1"/>
    </source>
</evidence>
<name>A0A2W4E6Q9_9HYPH</name>
<dbReference type="AlphaFoldDB" id="A0A2W4E6Q9"/>
<protein>
    <recommendedName>
        <fullName evidence="2">Thoeris protein ThsB TIR-like domain-containing protein</fullName>
    </recommendedName>
</protein>
<feature type="domain" description="Thoeris protein ThsB TIR-like" evidence="2">
    <location>
        <begin position="9"/>
        <end position="105"/>
    </location>
</feature>
<proteinExistence type="predicted"/>
<comment type="caution">
    <text evidence="3">The sequence shown here is derived from an EMBL/GenBank/DDBJ whole genome shotgun (WGS) entry which is preliminary data.</text>
</comment>
<dbReference type="InterPro" id="IPR036490">
    <property type="entry name" value="ThsB_TIR-like_sf"/>
</dbReference>
<organism evidence="3 4">
    <name type="scientific">Rhizobium tubonense</name>
    <dbReference type="NCBI Taxonomy" id="484088"/>
    <lineage>
        <taxon>Bacteria</taxon>
        <taxon>Pseudomonadati</taxon>
        <taxon>Pseudomonadota</taxon>
        <taxon>Alphaproteobacteria</taxon>
        <taxon>Hyphomicrobiales</taxon>
        <taxon>Rhizobiaceae</taxon>
        <taxon>Rhizobium/Agrobacterium group</taxon>
        <taxon>Rhizobium</taxon>
    </lineage>
</organism>
<dbReference type="Pfam" id="PF08937">
    <property type="entry name" value="ThsB_TIR"/>
    <property type="match status" value="1"/>
</dbReference>
<accession>A0A2W4E6Q9</accession>
<dbReference type="SUPFAM" id="SSF52206">
    <property type="entry name" value="Hypothetical protein MTH538"/>
    <property type="match status" value="1"/>
</dbReference>
<dbReference type="OrthoDB" id="9811746at2"/>
<dbReference type="EMBL" id="PCDP01000076">
    <property type="protein sequence ID" value="PZM08063.1"/>
    <property type="molecule type" value="Genomic_DNA"/>
</dbReference>
<dbReference type="InterPro" id="IPR015032">
    <property type="entry name" value="ThsB__TIR-like_domain"/>
</dbReference>